<keyword evidence="2" id="KW-0812">Transmembrane</keyword>
<evidence type="ECO:0000313" key="4">
    <source>
        <dbReference type="EMBL" id="KAF0739102.1"/>
    </source>
</evidence>
<keyword evidence="1" id="KW-0862">Zinc</keyword>
<accession>A0A6G0XFV2</accession>
<dbReference type="VEuPathDB" id="FungiDB:AeMF1_015994"/>
<gene>
    <name evidence="4" type="ORF">Ae201684_005281</name>
</gene>
<keyword evidence="2" id="KW-0472">Membrane</keyword>
<name>A0A6G0XFV2_9STRA</name>
<evidence type="ECO:0000259" key="3">
    <source>
        <dbReference type="PROSITE" id="PS50157"/>
    </source>
</evidence>
<keyword evidence="1" id="KW-0479">Metal-binding</keyword>
<dbReference type="Proteomes" id="UP000481153">
    <property type="component" value="Unassembled WGS sequence"/>
</dbReference>
<feature type="transmembrane region" description="Helical" evidence="2">
    <location>
        <begin position="187"/>
        <end position="212"/>
    </location>
</feature>
<keyword evidence="2" id="KW-1133">Transmembrane helix</keyword>
<dbReference type="GO" id="GO:0008270">
    <property type="term" value="F:zinc ion binding"/>
    <property type="evidence" value="ECO:0007669"/>
    <property type="project" value="UniProtKB-KW"/>
</dbReference>
<dbReference type="PROSITE" id="PS50157">
    <property type="entry name" value="ZINC_FINGER_C2H2_2"/>
    <property type="match status" value="1"/>
</dbReference>
<evidence type="ECO:0000256" key="2">
    <source>
        <dbReference type="SAM" id="Phobius"/>
    </source>
</evidence>
<dbReference type="PROSITE" id="PS00028">
    <property type="entry name" value="ZINC_FINGER_C2H2_1"/>
    <property type="match status" value="1"/>
</dbReference>
<keyword evidence="1" id="KW-0863">Zinc-finger</keyword>
<evidence type="ECO:0000313" key="5">
    <source>
        <dbReference type="Proteomes" id="UP000481153"/>
    </source>
</evidence>
<proteinExistence type="predicted"/>
<keyword evidence="5" id="KW-1185">Reference proteome</keyword>
<evidence type="ECO:0000256" key="1">
    <source>
        <dbReference type="PROSITE-ProRule" id="PRU00042"/>
    </source>
</evidence>
<dbReference type="PANTHER" id="PTHR21385">
    <property type="entry name" value="ZINC FINGER PROTEIN-RELATED"/>
    <property type="match status" value="1"/>
</dbReference>
<sequence>MASSPSTTCSRQLSREAMQILHKKVFRPARRLAYELPEICPLIAEHIYFLEHEQKKERLHSGRLRCGLCNKQFRNEHYLDGHFDRKHTEASDHPGGICMAEFCDILNCPSHRALARHAKCTHSSARRLKMKCQDLFQTCFPYEEPSFNATTLRRGDPVSNRLYSDMLEHICDAISCEAQEVPDPPSVAYIMFETGVKFLVMLAFLLGVIFYFERYGSWKK</sequence>
<feature type="domain" description="C2H2-type" evidence="3">
    <location>
        <begin position="64"/>
        <end position="92"/>
    </location>
</feature>
<reference evidence="4 5" key="1">
    <citation type="submission" date="2019-07" db="EMBL/GenBank/DDBJ databases">
        <title>Genomics analysis of Aphanomyces spp. identifies a new class of oomycete effector associated with host adaptation.</title>
        <authorList>
            <person name="Gaulin E."/>
        </authorList>
    </citation>
    <scope>NUCLEOTIDE SEQUENCE [LARGE SCALE GENOMIC DNA]</scope>
    <source>
        <strain evidence="4 5">ATCC 201684</strain>
    </source>
</reference>
<comment type="caution">
    <text evidence="4">The sequence shown here is derived from an EMBL/GenBank/DDBJ whole genome shotgun (WGS) entry which is preliminary data.</text>
</comment>
<organism evidence="4 5">
    <name type="scientific">Aphanomyces euteiches</name>
    <dbReference type="NCBI Taxonomy" id="100861"/>
    <lineage>
        <taxon>Eukaryota</taxon>
        <taxon>Sar</taxon>
        <taxon>Stramenopiles</taxon>
        <taxon>Oomycota</taxon>
        <taxon>Saprolegniomycetes</taxon>
        <taxon>Saprolegniales</taxon>
        <taxon>Verrucalvaceae</taxon>
        <taxon>Aphanomyces</taxon>
    </lineage>
</organism>
<protein>
    <recommendedName>
        <fullName evidence="3">C2H2-type domain-containing protein</fullName>
    </recommendedName>
</protein>
<dbReference type="PANTHER" id="PTHR21385:SF0">
    <property type="entry name" value="RE51073P"/>
    <property type="match status" value="1"/>
</dbReference>
<dbReference type="InterPro" id="IPR013087">
    <property type="entry name" value="Znf_C2H2_type"/>
</dbReference>
<dbReference type="AlphaFoldDB" id="A0A6G0XFV2"/>
<dbReference type="EMBL" id="VJMJ01000067">
    <property type="protein sequence ID" value="KAF0739102.1"/>
    <property type="molecule type" value="Genomic_DNA"/>
</dbReference>